<dbReference type="AlphaFoldDB" id="A0A1H7D0A4"/>
<proteinExistence type="predicted"/>
<gene>
    <name evidence="1" type="ORF">SAMN05216201_1333</name>
</gene>
<dbReference type="Proteomes" id="UP000242930">
    <property type="component" value="Unassembled WGS sequence"/>
</dbReference>
<organism evidence="1 2">
    <name type="scientific">Pseudomonas linyingensis</name>
    <dbReference type="NCBI Taxonomy" id="915471"/>
    <lineage>
        <taxon>Bacteria</taxon>
        <taxon>Pseudomonadati</taxon>
        <taxon>Pseudomonadota</taxon>
        <taxon>Gammaproteobacteria</taxon>
        <taxon>Pseudomonadales</taxon>
        <taxon>Pseudomonadaceae</taxon>
        <taxon>Pseudomonas</taxon>
    </lineage>
</organism>
<name>A0A1H7D0A4_9PSED</name>
<evidence type="ECO:0000313" key="2">
    <source>
        <dbReference type="Proteomes" id="UP000242930"/>
    </source>
</evidence>
<dbReference type="RefSeq" id="WP_090313865.1">
    <property type="nucleotide sequence ID" value="NZ_FNZE01000033.1"/>
</dbReference>
<sequence>MLELRALAIRVTMRQVVADEVDLYAAYEDLVLCLDMDIEAPPFKIWEPLEAMPLQELIEHIERQVELIIASFCAVLETAKLGLINAAEHGEVGPDMNALDMKSMFETGALGECLASSSH</sequence>
<reference evidence="2" key="1">
    <citation type="submission" date="2016-10" db="EMBL/GenBank/DDBJ databases">
        <authorList>
            <person name="Varghese N."/>
            <person name="Submissions S."/>
        </authorList>
    </citation>
    <scope>NUCLEOTIDE SEQUENCE [LARGE SCALE GENOMIC DNA]</scope>
    <source>
        <strain evidence="2">LMG 25967</strain>
    </source>
</reference>
<accession>A0A1H7D0A4</accession>
<protein>
    <submittedName>
        <fullName evidence="1">Uncharacterized protein</fullName>
    </submittedName>
</protein>
<dbReference type="EMBL" id="FNZE01000033">
    <property type="protein sequence ID" value="SEJ92440.1"/>
    <property type="molecule type" value="Genomic_DNA"/>
</dbReference>
<evidence type="ECO:0000313" key="1">
    <source>
        <dbReference type="EMBL" id="SEJ92440.1"/>
    </source>
</evidence>
<keyword evidence="2" id="KW-1185">Reference proteome</keyword>